<organism evidence="2 3">
    <name type="scientific">Seminavis robusta</name>
    <dbReference type="NCBI Taxonomy" id="568900"/>
    <lineage>
        <taxon>Eukaryota</taxon>
        <taxon>Sar</taxon>
        <taxon>Stramenopiles</taxon>
        <taxon>Ochrophyta</taxon>
        <taxon>Bacillariophyta</taxon>
        <taxon>Bacillariophyceae</taxon>
        <taxon>Bacillariophycidae</taxon>
        <taxon>Naviculales</taxon>
        <taxon>Naviculaceae</taxon>
        <taxon>Seminavis</taxon>
    </lineage>
</organism>
<protein>
    <submittedName>
        <fullName evidence="2">Uncharacterized protein</fullName>
    </submittedName>
</protein>
<gene>
    <name evidence="2" type="ORF">SEMRO_836_G208990.1</name>
</gene>
<comment type="caution">
    <text evidence="2">The sequence shown here is derived from an EMBL/GenBank/DDBJ whole genome shotgun (WGS) entry which is preliminary data.</text>
</comment>
<feature type="compositionally biased region" description="Low complexity" evidence="1">
    <location>
        <begin position="73"/>
        <end position="82"/>
    </location>
</feature>
<dbReference type="EMBL" id="CAICTM010000835">
    <property type="protein sequence ID" value="CAB9517170.1"/>
    <property type="molecule type" value="Genomic_DNA"/>
</dbReference>
<dbReference type="Proteomes" id="UP001153069">
    <property type="component" value="Unassembled WGS sequence"/>
</dbReference>
<reference evidence="2" key="1">
    <citation type="submission" date="2020-06" db="EMBL/GenBank/DDBJ databases">
        <authorList>
            <consortium name="Plant Systems Biology data submission"/>
        </authorList>
    </citation>
    <scope>NUCLEOTIDE SEQUENCE</scope>
    <source>
        <strain evidence="2">D6</strain>
    </source>
</reference>
<evidence type="ECO:0000256" key="1">
    <source>
        <dbReference type="SAM" id="MobiDB-lite"/>
    </source>
</evidence>
<proteinExistence type="predicted"/>
<name>A0A9N8EB70_9STRA</name>
<feature type="region of interest" description="Disordered" evidence="1">
    <location>
        <begin position="30"/>
        <end position="60"/>
    </location>
</feature>
<evidence type="ECO:0000313" key="2">
    <source>
        <dbReference type="EMBL" id="CAB9517170.1"/>
    </source>
</evidence>
<dbReference type="AlphaFoldDB" id="A0A9N8EB70"/>
<feature type="compositionally biased region" description="Basic and acidic residues" evidence="1">
    <location>
        <begin position="96"/>
        <end position="117"/>
    </location>
</feature>
<sequence>MANETDCTDAPTSAPSSAYYPGRLLIDVDEDASNSFPRRRLSGTGSARGGMGSGGMMGGSMMGMMSMTIETNTTETNATDAPTSPPMSMGKKKGTKKGEEKDGKMKDGKMKMAAKKDGKMKMAAKKYSPYNETVADGNATDASDMGGPMLRRGLSIVEVDEEEDSMTTKKGAGMMMRLR</sequence>
<feature type="compositionally biased region" description="Gly residues" evidence="1">
    <location>
        <begin position="46"/>
        <end position="60"/>
    </location>
</feature>
<feature type="region of interest" description="Disordered" evidence="1">
    <location>
        <begin position="160"/>
        <end position="179"/>
    </location>
</feature>
<keyword evidence="3" id="KW-1185">Reference proteome</keyword>
<accession>A0A9N8EB70</accession>
<feature type="region of interest" description="Disordered" evidence="1">
    <location>
        <begin position="73"/>
        <end position="117"/>
    </location>
</feature>
<evidence type="ECO:0000313" key="3">
    <source>
        <dbReference type="Proteomes" id="UP001153069"/>
    </source>
</evidence>